<dbReference type="InterPro" id="IPR016087">
    <property type="entry name" value="Chalcone_isomerase"/>
</dbReference>
<dbReference type="Proteomes" id="UP000236721">
    <property type="component" value="Unassembled WGS sequence"/>
</dbReference>
<dbReference type="SUPFAM" id="SSF54626">
    <property type="entry name" value="Chalcone isomerase"/>
    <property type="match status" value="1"/>
</dbReference>
<evidence type="ECO:0000259" key="2">
    <source>
        <dbReference type="Pfam" id="PF16036"/>
    </source>
</evidence>
<name>A0A1H5ZX97_9VIBR</name>
<dbReference type="Pfam" id="PF16036">
    <property type="entry name" value="Chalcone_3"/>
    <property type="match status" value="1"/>
</dbReference>
<protein>
    <submittedName>
        <fullName evidence="3">Chalcone isomerase-like</fullName>
    </submittedName>
</protein>
<feature type="chain" id="PRO_5009292007" evidence="1">
    <location>
        <begin position="22"/>
        <end position="184"/>
    </location>
</feature>
<proteinExistence type="predicted"/>
<organism evidence="3 4">
    <name type="scientific">Vibrio hangzhouensis</name>
    <dbReference type="NCBI Taxonomy" id="462991"/>
    <lineage>
        <taxon>Bacteria</taxon>
        <taxon>Pseudomonadati</taxon>
        <taxon>Pseudomonadota</taxon>
        <taxon>Gammaproteobacteria</taxon>
        <taxon>Vibrionales</taxon>
        <taxon>Vibrionaceae</taxon>
        <taxon>Vibrio</taxon>
    </lineage>
</organism>
<keyword evidence="4" id="KW-1185">Reference proteome</keyword>
<reference evidence="4" key="1">
    <citation type="submission" date="2016-10" db="EMBL/GenBank/DDBJ databases">
        <authorList>
            <person name="Varghese N."/>
            <person name="Submissions S."/>
        </authorList>
    </citation>
    <scope>NUCLEOTIDE SEQUENCE [LARGE SCALE GENOMIC DNA]</scope>
    <source>
        <strain evidence="4">CGMCC 1.7062</strain>
    </source>
</reference>
<keyword evidence="3" id="KW-0413">Isomerase</keyword>
<dbReference type="GO" id="GO:0016872">
    <property type="term" value="F:intramolecular lyase activity"/>
    <property type="evidence" value="ECO:0007669"/>
    <property type="project" value="InterPro"/>
</dbReference>
<evidence type="ECO:0000313" key="4">
    <source>
        <dbReference type="Proteomes" id="UP000236721"/>
    </source>
</evidence>
<dbReference type="EMBL" id="FNVG01000013">
    <property type="protein sequence ID" value="SEG40790.1"/>
    <property type="molecule type" value="Genomic_DNA"/>
</dbReference>
<dbReference type="OrthoDB" id="8527419at2"/>
<feature type="domain" description="Chalcone isomerase" evidence="2">
    <location>
        <begin position="46"/>
        <end position="181"/>
    </location>
</feature>
<keyword evidence="1" id="KW-0732">Signal</keyword>
<feature type="signal peptide" evidence="1">
    <location>
        <begin position="1"/>
        <end position="21"/>
    </location>
</feature>
<evidence type="ECO:0000256" key="1">
    <source>
        <dbReference type="SAM" id="SignalP"/>
    </source>
</evidence>
<accession>A0A1H5ZX97</accession>
<gene>
    <name evidence="3" type="ORF">SAMN04488244_11356</name>
</gene>
<evidence type="ECO:0000313" key="3">
    <source>
        <dbReference type="EMBL" id="SEG40790.1"/>
    </source>
</evidence>
<dbReference type="AlphaFoldDB" id="A0A1H5ZX97"/>
<sequence length="184" mass="20767">MNLKKLLAAFIASLLSTGVAATSDRPANLENWGHWQVVGEAQLSWLFFDIYRSELLAPSGTYSQSDDVTPHPVALRIRYQRDISREQLLEATLDQWQKMGVDRPTRSSWIAQLYDIFPSVAPGEQLIYVTDGESGQFYFQGGNDVLKQVGRVDDEALNDGFLSIWLGRNSQYPKLRAQLIGMNK</sequence>
<dbReference type="InterPro" id="IPR036298">
    <property type="entry name" value="Chalcone_isomerase_sf"/>
</dbReference>